<dbReference type="Proteomes" id="UP000783686">
    <property type="component" value="Unassembled WGS sequence"/>
</dbReference>
<dbReference type="AlphaFoldDB" id="A0A811LK81"/>
<dbReference type="Gene3D" id="1.10.510.10">
    <property type="entry name" value="Transferase(Phosphotransferase) domain 1"/>
    <property type="match status" value="1"/>
</dbReference>
<feature type="compositionally biased region" description="Basic and acidic residues" evidence="1">
    <location>
        <begin position="711"/>
        <end position="722"/>
    </location>
</feature>
<evidence type="ECO:0000313" key="3">
    <source>
        <dbReference type="EMBL" id="CAD5230025.1"/>
    </source>
</evidence>
<keyword evidence="4" id="KW-1185">Reference proteome</keyword>
<protein>
    <recommendedName>
        <fullName evidence="2">Protein kinase domain-containing protein</fullName>
    </recommendedName>
</protein>
<dbReference type="GO" id="GO:0004672">
    <property type="term" value="F:protein kinase activity"/>
    <property type="evidence" value="ECO:0007669"/>
    <property type="project" value="InterPro"/>
</dbReference>
<dbReference type="GO" id="GO:0005524">
    <property type="term" value="F:ATP binding"/>
    <property type="evidence" value="ECO:0007669"/>
    <property type="project" value="InterPro"/>
</dbReference>
<sequence>MVLDPKQSRNNSRISVTRSQSRFSRNSRISLSQSVHQDHEAIEEDIKAKIQGEQLSYVPQEQKRLTKQTAKRNTTKEITNEDLEAQDYEKKALANHLRSIAPFNGRWNVTKTINEGTFGVVFAVQDIVTGVEGVIKVAKSYGNSSAKWEAFILEKMTKNNETASVVRILDKGMLADQNDAGMEFMVLEKMAIPIMEYIDKFEGKERMLHVTYILLDMLKGINDMHCEGLLHRDLKPDNMGIMSKKQPFAILFDLGMVRMFTGNQGENRIPRSSASFRGTPEWASGHACKNREQSWLDDLIGWMYVAVELYDDTKNPQQPLPWTSRNTTRGIRFLKTAFCPARLLFKRCPHEFFAINAYLMTAYPFSPPDYPYLVAKLNEIIERLQNELGGPEKYNRYTRVGNPEKEKEKKRDDGETQTKDDRTKEEKTKEEKTKEEKTKEEKSTDDKPKKKRSKKNRSKEKQVTEGRKSQEKTKAEQTRQEKAKGSKPKEEQTSQGNSKEEKTKQERTKEDKPKEARTSQEKTKQERTRQEKTKAERTRQEKTKKEKNTEDKPKEERTRKDRTREEQVTDNRTKEERTKAERTSQEKTKQERTRQEKTKKDKNKEDKPKEERTKKDRTEQVTDNWTKEEKPKEERKSQKKTKTERTRQEKTKKERTNEDKQEPTQRYRTKEEKTNAERTRQEKPKEDKQDRTRKDMPKEEQPRQSKTKTARTKEERTRKEPPTEAAQTARQPTRMFTSSKTRTARKK</sequence>
<feature type="domain" description="Protein kinase" evidence="2">
    <location>
        <begin position="107"/>
        <end position="381"/>
    </location>
</feature>
<feature type="compositionally biased region" description="Polar residues" evidence="1">
    <location>
        <begin position="726"/>
        <end position="741"/>
    </location>
</feature>
<feature type="compositionally biased region" description="Polar residues" evidence="1">
    <location>
        <begin position="8"/>
        <end position="35"/>
    </location>
</feature>
<dbReference type="PROSITE" id="PS50011">
    <property type="entry name" value="PROTEIN_KINASE_DOM"/>
    <property type="match status" value="1"/>
</dbReference>
<dbReference type="EMBL" id="CAJFDH010000006">
    <property type="protein sequence ID" value="CAD5230025.1"/>
    <property type="molecule type" value="Genomic_DNA"/>
</dbReference>
<feature type="region of interest" description="Disordered" evidence="1">
    <location>
        <begin position="392"/>
        <end position="747"/>
    </location>
</feature>
<dbReference type="OrthoDB" id="5979581at2759"/>
<evidence type="ECO:0000313" key="4">
    <source>
        <dbReference type="Proteomes" id="UP000614601"/>
    </source>
</evidence>
<accession>A0A811LK81</accession>
<feature type="compositionally biased region" description="Basic and acidic residues" evidence="1">
    <location>
        <begin position="459"/>
        <end position="703"/>
    </location>
</feature>
<dbReference type="SMART" id="SM00220">
    <property type="entry name" value="S_TKc"/>
    <property type="match status" value="1"/>
</dbReference>
<proteinExistence type="predicted"/>
<dbReference type="InterPro" id="IPR011009">
    <property type="entry name" value="Kinase-like_dom_sf"/>
</dbReference>
<comment type="caution">
    <text evidence="3">The sequence shown here is derived from an EMBL/GenBank/DDBJ whole genome shotgun (WGS) entry which is preliminary data.</text>
</comment>
<dbReference type="InterPro" id="IPR052671">
    <property type="entry name" value="Acrosomal_SP-10-like"/>
</dbReference>
<feature type="compositionally biased region" description="Basic and acidic residues" evidence="1">
    <location>
        <begin position="402"/>
        <end position="448"/>
    </location>
</feature>
<dbReference type="EMBL" id="CAJFCW020000006">
    <property type="protein sequence ID" value="CAG9127414.1"/>
    <property type="molecule type" value="Genomic_DNA"/>
</dbReference>
<feature type="compositionally biased region" description="Basic residues" evidence="1">
    <location>
        <begin position="449"/>
        <end position="458"/>
    </location>
</feature>
<evidence type="ECO:0000259" key="2">
    <source>
        <dbReference type="PROSITE" id="PS50011"/>
    </source>
</evidence>
<reference evidence="3" key="1">
    <citation type="submission" date="2020-09" db="EMBL/GenBank/DDBJ databases">
        <authorList>
            <person name="Kikuchi T."/>
        </authorList>
    </citation>
    <scope>NUCLEOTIDE SEQUENCE</scope>
    <source>
        <strain evidence="3">SH1</strain>
    </source>
</reference>
<dbReference type="PANTHER" id="PTHR17571">
    <property type="entry name" value="URINARY PROTEIN RUP /ACROSOMAL PROTEIN SP-10"/>
    <property type="match status" value="1"/>
</dbReference>
<evidence type="ECO:0000256" key="1">
    <source>
        <dbReference type="SAM" id="MobiDB-lite"/>
    </source>
</evidence>
<dbReference type="PANTHER" id="PTHR17571:SF34">
    <property type="entry name" value="ACROSOMAL PROTEIN SP-10"/>
    <property type="match status" value="1"/>
</dbReference>
<gene>
    <name evidence="3" type="ORF">BOKJ2_LOCUS13929</name>
</gene>
<dbReference type="SUPFAM" id="SSF56112">
    <property type="entry name" value="Protein kinase-like (PK-like)"/>
    <property type="match status" value="1"/>
</dbReference>
<dbReference type="Pfam" id="PF00069">
    <property type="entry name" value="Pkinase"/>
    <property type="match status" value="1"/>
</dbReference>
<organism evidence="3 4">
    <name type="scientific">Bursaphelenchus okinawaensis</name>
    <dbReference type="NCBI Taxonomy" id="465554"/>
    <lineage>
        <taxon>Eukaryota</taxon>
        <taxon>Metazoa</taxon>
        <taxon>Ecdysozoa</taxon>
        <taxon>Nematoda</taxon>
        <taxon>Chromadorea</taxon>
        <taxon>Rhabditida</taxon>
        <taxon>Tylenchina</taxon>
        <taxon>Tylenchomorpha</taxon>
        <taxon>Aphelenchoidea</taxon>
        <taxon>Aphelenchoididae</taxon>
        <taxon>Bursaphelenchus</taxon>
    </lineage>
</organism>
<dbReference type="InterPro" id="IPR000719">
    <property type="entry name" value="Prot_kinase_dom"/>
</dbReference>
<dbReference type="Proteomes" id="UP000614601">
    <property type="component" value="Unassembled WGS sequence"/>
</dbReference>
<name>A0A811LK81_9BILA</name>
<feature type="region of interest" description="Disordered" evidence="1">
    <location>
        <begin position="1"/>
        <end position="37"/>
    </location>
</feature>